<evidence type="ECO:0000256" key="1">
    <source>
        <dbReference type="SAM" id="Phobius"/>
    </source>
</evidence>
<dbReference type="STRING" id="441103.TRN7648_01888"/>
<organism evidence="2 3">
    <name type="scientific">Tropicibacter naphthalenivorans</name>
    <dbReference type="NCBI Taxonomy" id="441103"/>
    <lineage>
        <taxon>Bacteria</taxon>
        <taxon>Pseudomonadati</taxon>
        <taxon>Pseudomonadota</taxon>
        <taxon>Alphaproteobacteria</taxon>
        <taxon>Rhodobacterales</taxon>
        <taxon>Roseobacteraceae</taxon>
        <taxon>Tropicibacter</taxon>
    </lineage>
</organism>
<gene>
    <name evidence="2" type="ORF">TRN7648_01888</name>
</gene>
<dbReference type="RefSeq" id="WP_058247397.1">
    <property type="nucleotide sequence ID" value="NZ_CYSE01000003.1"/>
</dbReference>
<keyword evidence="1" id="KW-0812">Transmembrane</keyword>
<feature type="transmembrane region" description="Helical" evidence="1">
    <location>
        <begin position="34"/>
        <end position="51"/>
    </location>
</feature>
<proteinExistence type="predicted"/>
<dbReference type="AlphaFoldDB" id="A0A0P1GUN5"/>
<keyword evidence="3" id="KW-1185">Reference proteome</keyword>
<sequence>MQPDTLLVVGLLFLVLSIPAIVSAWTDGRAPRGAAIVLVWGAGMILYAMRIKEGGYRWSDIPDAVYTVIGQVVF</sequence>
<evidence type="ECO:0000313" key="3">
    <source>
        <dbReference type="Proteomes" id="UP000054935"/>
    </source>
</evidence>
<dbReference type="OrthoDB" id="7875801at2"/>
<dbReference type="EMBL" id="CYSE01000003">
    <property type="protein sequence ID" value="CUH78272.1"/>
    <property type="molecule type" value="Genomic_DNA"/>
</dbReference>
<keyword evidence="1" id="KW-1133">Transmembrane helix</keyword>
<accession>A0A0P1GUN5</accession>
<name>A0A0P1GUN5_9RHOB</name>
<reference evidence="2 3" key="1">
    <citation type="submission" date="2015-09" db="EMBL/GenBank/DDBJ databases">
        <authorList>
            <consortium name="Swine Surveillance"/>
        </authorList>
    </citation>
    <scope>NUCLEOTIDE SEQUENCE [LARGE SCALE GENOMIC DNA]</scope>
    <source>
        <strain evidence="2 3">CECT 7648</strain>
    </source>
</reference>
<keyword evidence="1" id="KW-0472">Membrane</keyword>
<evidence type="ECO:0000313" key="2">
    <source>
        <dbReference type="EMBL" id="CUH78272.1"/>
    </source>
</evidence>
<dbReference type="Proteomes" id="UP000054935">
    <property type="component" value="Unassembled WGS sequence"/>
</dbReference>
<protein>
    <submittedName>
        <fullName evidence="2">Uncharacterized protein</fullName>
    </submittedName>
</protein>